<organism evidence="1 2">
    <name type="scientific">Thelephora ganbajun</name>
    <name type="common">Ganba fungus</name>
    <dbReference type="NCBI Taxonomy" id="370292"/>
    <lineage>
        <taxon>Eukaryota</taxon>
        <taxon>Fungi</taxon>
        <taxon>Dikarya</taxon>
        <taxon>Basidiomycota</taxon>
        <taxon>Agaricomycotina</taxon>
        <taxon>Agaricomycetes</taxon>
        <taxon>Thelephorales</taxon>
        <taxon>Thelephoraceae</taxon>
        <taxon>Thelephora</taxon>
    </lineage>
</organism>
<proteinExistence type="predicted"/>
<gene>
    <name evidence="1" type="ORF">BDM02DRAFT_300400</name>
</gene>
<sequence length="536" mass="59141">MSVIETDVFIAGSGPIACTFARKIIEKHDSARVYMVEIGSQDNPIPGAHQKNSVKYQKDMDAFVNVIKGALQPVSIPPGDAFNSTLGAAGWNPPVGGGGLVSEGFNPLQQPELNLRGTAITRTVGGMATHWTCSCPIPHPEERVNCPIDRTKFKDLLKQAGEILNVNENEFEISIRHREVKKVLKAAFPNREIKNIPLAVKRRADNPKLVTWTGSNTVLGGAISNKRLTIRDETRVTRVVRKQGTLDTIEAADLLDLRTNKKVAVKAKVFIIACGAICTPQILWNSDIKLQALGRYLCEQSMTFCQVVLKKTIVDAISANPDYKDAIDKHKRKYPSDPLPIPFDDPEPQLMIGYSDNAKYHVQIHRDAFSYGDVGPRSDPRVIVDFRFFGKQDVNKDNRVEFSPFSPLDWRPGVTDKYGMPQPTFYVQRSADDAKRDQEMMEDMTKTALAVGPFLPGSYPQFMEPGLALHITGTTRVGLDKEKSVADANSRVHGFKNLWVGGNNVIPDATASNPTRTSVAYAIKAADDVISVLKST</sequence>
<keyword evidence="2" id="KW-1185">Reference proteome</keyword>
<accession>A0ACB6Z8U0</accession>
<comment type="caution">
    <text evidence="1">The sequence shown here is derived from an EMBL/GenBank/DDBJ whole genome shotgun (WGS) entry which is preliminary data.</text>
</comment>
<protein>
    <submittedName>
        <fullName evidence="1">Pyranose 2-oxidase</fullName>
    </submittedName>
</protein>
<dbReference type="EMBL" id="MU118066">
    <property type="protein sequence ID" value="KAF9646149.1"/>
    <property type="molecule type" value="Genomic_DNA"/>
</dbReference>
<evidence type="ECO:0000313" key="1">
    <source>
        <dbReference type="EMBL" id="KAF9646149.1"/>
    </source>
</evidence>
<dbReference type="Proteomes" id="UP000886501">
    <property type="component" value="Unassembled WGS sequence"/>
</dbReference>
<reference evidence="1" key="2">
    <citation type="journal article" date="2020" name="Nat. Commun.">
        <title>Large-scale genome sequencing of mycorrhizal fungi provides insights into the early evolution of symbiotic traits.</title>
        <authorList>
            <person name="Miyauchi S."/>
            <person name="Kiss E."/>
            <person name="Kuo A."/>
            <person name="Drula E."/>
            <person name="Kohler A."/>
            <person name="Sanchez-Garcia M."/>
            <person name="Morin E."/>
            <person name="Andreopoulos B."/>
            <person name="Barry K.W."/>
            <person name="Bonito G."/>
            <person name="Buee M."/>
            <person name="Carver A."/>
            <person name="Chen C."/>
            <person name="Cichocki N."/>
            <person name="Clum A."/>
            <person name="Culley D."/>
            <person name="Crous P.W."/>
            <person name="Fauchery L."/>
            <person name="Girlanda M."/>
            <person name="Hayes R.D."/>
            <person name="Keri Z."/>
            <person name="LaButti K."/>
            <person name="Lipzen A."/>
            <person name="Lombard V."/>
            <person name="Magnuson J."/>
            <person name="Maillard F."/>
            <person name="Murat C."/>
            <person name="Nolan M."/>
            <person name="Ohm R.A."/>
            <person name="Pangilinan J."/>
            <person name="Pereira M.F."/>
            <person name="Perotto S."/>
            <person name="Peter M."/>
            <person name="Pfister S."/>
            <person name="Riley R."/>
            <person name="Sitrit Y."/>
            <person name="Stielow J.B."/>
            <person name="Szollosi G."/>
            <person name="Zifcakova L."/>
            <person name="Stursova M."/>
            <person name="Spatafora J.W."/>
            <person name="Tedersoo L."/>
            <person name="Vaario L.M."/>
            <person name="Yamada A."/>
            <person name="Yan M."/>
            <person name="Wang P."/>
            <person name="Xu J."/>
            <person name="Bruns T."/>
            <person name="Baldrian P."/>
            <person name="Vilgalys R."/>
            <person name="Dunand C."/>
            <person name="Henrissat B."/>
            <person name="Grigoriev I.V."/>
            <person name="Hibbett D."/>
            <person name="Nagy L.G."/>
            <person name="Martin F.M."/>
        </authorList>
    </citation>
    <scope>NUCLEOTIDE SEQUENCE</scope>
    <source>
        <strain evidence="1">P2</strain>
    </source>
</reference>
<reference evidence="1" key="1">
    <citation type="submission" date="2019-10" db="EMBL/GenBank/DDBJ databases">
        <authorList>
            <consortium name="DOE Joint Genome Institute"/>
            <person name="Kuo A."/>
            <person name="Miyauchi S."/>
            <person name="Kiss E."/>
            <person name="Drula E."/>
            <person name="Kohler A."/>
            <person name="Sanchez-Garcia M."/>
            <person name="Andreopoulos B."/>
            <person name="Barry K.W."/>
            <person name="Bonito G."/>
            <person name="Buee M."/>
            <person name="Carver A."/>
            <person name="Chen C."/>
            <person name="Cichocki N."/>
            <person name="Clum A."/>
            <person name="Culley D."/>
            <person name="Crous P.W."/>
            <person name="Fauchery L."/>
            <person name="Girlanda M."/>
            <person name="Hayes R."/>
            <person name="Keri Z."/>
            <person name="Labutti K."/>
            <person name="Lipzen A."/>
            <person name="Lombard V."/>
            <person name="Magnuson J."/>
            <person name="Maillard F."/>
            <person name="Morin E."/>
            <person name="Murat C."/>
            <person name="Nolan M."/>
            <person name="Ohm R."/>
            <person name="Pangilinan J."/>
            <person name="Pereira M."/>
            <person name="Perotto S."/>
            <person name="Peter M."/>
            <person name="Riley R."/>
            <person name="Sitrit Y."/>
            <person name="Stielow B."/>
            <person name="Szollosi G."/>
            <person name="Zifcakova L."/>
            <person name="Stursova M."/>
            <person name="Spatafora J.W."/>
            <person name="Tedersoo L."/>
            <person name="Vaario L.-M."/>
            <person name="Yamada A."/>
            <person name="Yan M."/>
            <person name="Wang P."/>
            <person name="Xu J."/>
            <person name="Bruns T."/>
            <person name="Baldrian P."/>
            <person name="Vilgalys R."/>
            <person name="Henrissat B."/>
            <person name="Grigoriev I.V."/>
            <person name="Hibbett D."/>
            <person name="Nagy L.G."/>
            <person name="Martin F.M."/>
        </authorList>
    </citation>
    <scope>NUCLEOTIDE SEQUENCE</scope>
    <source>
        <strain evidence="1">P2</strain>
    </source>
</reference>
<evidence type="ECO:0000313" key="2">
    <source>
        <dbReference type="Proteomes" id="UP000886501"/>
    </source>
</evidence>
<name>A0ACB6Z8U0_THEGA</name>